<protein>
    <submittedName>
        <fullName evidence="2">Uncharacterized protein</fullName>
    </submittedName>
</protein>
<gene>
    <name evidence="2" type="ORF">PXH69_21705</name>
</gene>
<dbReference type="AlphaFoldDB" id="A0AAW6LLI4"/>
<sequence length="84" mass="9828">MTGEDELLQVERVITRLITRFPTIPATNIEHCVRIVHKRFTDCRIRDFVPLLVEKSARSDITDLMSENSRNTEEDNRSAFPRAR</sequence>
<dbReference type="Gene3D" id="1.10.8.1060">
    <property type="entry name" value="Corynebacterium glutamicum thioredoxin-dependent arsenate reductase, N-terminal domain"/>
    <property type="match status" value="1"/>
</dbReference>
<evidence type="ECO:0000313" key="2">
    <source>
        <dbReference type="EMBL" id="MDE8647594.1"/>
    </source>
</evidence>
<reference evidence="2" key="1">
    <citation type="submission" date="2023-02" db="EMBL/GenBank/DDBJ databases">
        <title>A novel hydrolase synthesized by Rhodococcus erythropolis HQ is responsible for the detoxification of Zearalenone.</title>
        <authorList>
            <person name="Hu J."/>
            <person name="Xu J."/>
        </authorList>
    </citation>
    <scope>NUCLEOTIDE SEQUENCE</scope>
    <source>
        <strain evidence="2">HQ</strain>
    </source>
</reference>
<organism evidence="2 3">
    <name type="scientific">Rhodococcus qingshengii</name>
    <dbReference type="NCBI Taxonomy" id="334542"/>
    <lineage>
        <taxon>Bacteria</taxon>
        <taxon>Bacillati</taxon>
        <taxon>Actinomycetota</taxon>
        <taxon>Actinomycetes</taxon>
        <taxon>Mycobacteriales</taxon>
        <taxon>Nocardiaceae</taxon>
        <taxon>Rhodococcus</taxon>
        <taxon>Rhodococcus erythropolis group</taxon>
    </lineage>
</organism>
<proteinExistence type="predicted"/>
<evidence type="ECO:0000313" key="3">
    <source>
        <dbReference type="Proteomes" id="UP001217325"/>
    </source>
</evidence>
<dbReference type="RefSeq" id="WP_275232221.1">
    <property type="nucleotide sequence ID" value="NZ_JARDXE010000014.1"/>
</dbReference>
<dbReference type="Proteomes" id="UP001217325">
    <property type="component" value="Unassembled WGS sequence"/>
</dbReference>
<comment type="caution">
    <text evidence="2">The sequence shown here is derived from an EMBL/GenBank/DDBJ whole genome shotgun (WGS) entry which is preliminary data.</text>
</comment>
<name>A0AAW6LLI4_RHOSG</name>
<accession>A0AAW6LLI4</accession>
<feature type="region of interest" description="Disordered" evidence="1">
    <location>
        <begin position="62"/>
        <end position="84"/>
    </location>
</feature>
<dbReference type="EMBL" id="JARDXE010000014">
    <property type="protein sequence ID" value="MDE8647594.1"/>
    <property type="molecule type" value="Genomic_DNA"/>
</dbReference>
<dbReference type="NCBIfam" id="NF046112">
    <property type="entry name" value="MSMEG_6209_Nter"/>
    <property type="match status" value="1"/>
</dbReference>
<evidence type="ECO:0000256" key="1">
    <source>
        <dbReference type="SAM" id="MobiDB-lite"/>
    </source>
</evidence>